<reference evidence="5 6" key="1">
    <citation type="journal article" date="2008" name="Int. J. Syst. Evol. Microbiol.">
        <title>Neptunomonas japonica sp. nov., an Osedax japonicus symbiont-like bacterium isolated from sediment adjacent to sperm whale carcasses off Kagoshima, Japan.</title>
        <authorList>
            <person name="Miyazaki M."/>
            <person name="Nogi Y."/>
            <person name="Fujiwara Y."/>
            <person name="Kawato M."/>
            <person name="Kubokawa K."/>
            <person name="Horikoshi K."/>
        </authorList>
    </citation>
    <scope>NUCLEOTIDE SEQUENCE [LARGE SCALE GENOMIC DNA]</scope>
    <source>
        <strain evidence="5 6">JAMM 1380</strain>
    </source>
</reference>
<keyword evidence="6" id="KW-1185">Reference proteome</keyword>
<dbReference type="AlphaFoldDB" id="A0A7R6SWB5"/>
<sequence>MEHVTLHNHFLTSISRAVERAGYSNNSLLKQASVSPLILQTPNRRVPLKAFVSYCRGAWSVMDDEFFGLSGQACKPGTFAFLAEQCVSCRNVKEVLKKAGDFYSLFTNLKIQTSIKDKEVCLSVACGAPENDPDHILIDFLLTTWHRFISWLIGTQVVLSKVMLNFAPPEHLHEYKYMLPGPHYFEQKESALCFSTDYLEQPITREPVELAVFLKNFPFSVLVPPTVDNSYTGKVRIIVKQTPEFPNDMFDFEEVALKVNLTPSTLRRKLKSEGSSYQQIKDLLRRDLAIHHMQAAGLSITDIAYRVGFTEPGAFIRAFKGWTGITPGHYRSANG</sequence>
<feature type="domain" description="HTH araC/xylS-type" evidence="4">
    <location>
        <begin position="233"/>
        <end position="333"/>
    </location>
</feature>
<dbReference type="GO" id="GO:0003700">
    <property type="term" value="F:DNA-binding transcription factor activity"/>
    <property type="evidence" value="ECO:0007669"/>
    <property type="project" value="InterPro"/>
</dbReference>
<dbReference type="SMART" id="SM00342">
    <property type="entry name" value="HTH_ARAC"/>
    <property type="match status" value="1"/>
</dbReference>
<dbReference type="InterPro" id="IPR009057">
    <property type="entry name" value="Homeodomain-like_sf"/>
</dbReference>
<dbReference type="Gene3D" id="1.10.10.60">
    <property type="entry name" value="Homeodomain-like"/>
    <property type="match status" value="1"/>
</dbReference>
<dbReference type="Pfam" id="PF12833">
    <property type="entry name" value="HTH_18"/>
    <property type="match status" value="1"/>
</dbReference>
<dbReference type="GO" id="GO:0000976">
    <property type="term" value="F:transcription cis-regulatory region binding"/>
    <property type="evidence" value="ECO:0007669"/>
    <property type="project" value="TreeGrafter"/>
</dbReference>
<keyword evidence="1" id="KW-0805">Transcription regulation</keyword>
<evidence type="ECO:0000256" key="2">
    <source>
        <dbReference type="ARBA" id="ARBA00023125"/>
    </source>
</evidence>
<dbReference type="InterPro" id="IPR032687">
    <property type="entry name" value="AraC-type_N"/>
</dbReference>
<dbReference type="Proteomes" id="UP000595332">
    <property type="component" value="Chromosome"/>
</dbReference>
<evidence type="ECO:0000259" key="4">
    <source>
        <dbReference type="PROSITE" id="PS01124"/>
    </source>
</evidence>
<dbReference type="InterPro" id="IPR018060">
    <property type="entry name" value="HTH_AraC"/>
</dbReference>
<evidence type="ECO:0000313" key="5">
    <source>
        <dbReference type="EMBL" id="BBB30479.1"/>
    </source>
</evidence>
<dbReference type="EMBL" id="AP014546">
    <property type="protein sequence ID" value="BBB30479.1"/>
    <property type="molecule type" value="Genomic_DNA"/>
</dbReference>
<evidence type="ECO:0000256" key="3">
    <source>
        <dbReference type="ARBA" id="ARBA00023163"/>
    </source>
</evidence>
<protein>
    <submittedName>
        <fullName evidence="5">AraC family transcriptional regulator</fullName>
    </submittedName>
</protein>
<dbReference type="KEGG" id="njp:NEJAP_2534"/>
<dbReference type="PRINTS" id="PR00032">
    <property type="entry name" value="HTHARAC"/>
</dbReference>
<dbReference type="SUPFAM" id="SSF46689">
    <property type="entry name" value="Homeodomain-like"/>
    <property type="match status" value="1"/>
</dbReference>
<dbReference type="InterPro" id="IPR020449">
    <property type="entry name" value="Tscrpt_reg_AraC-type_HTH"/>
</dbReference>
<dbReference type="RefSeq" id="WP_201347662.1">
    <property type="nucleotide sequence ID" value="NZ_AP014546.1"/>
</dbReference>
<organism evidence="5 6">
    <name type="scientific">Neptunomonas japonica JAMM 1380</name>
    <dbReference type="NCBI Taxonomy" id="1441457"/>
    <lineage>
        <taxon>Bacteria</taxon>
        <taxon>Pseudomonadati</taxon>
        <taxon>Pseudomonadota</taxon>
        <taxon>Gammaproteobacteria</taxon>
        <taxon>Oceanospirillales</taxon>
        <taxon>Oceanospirillaceae</taxon>
        <taxon>Neptunomonas</taxon>
    </lineage>
</organism>
<dbReference type="PANTHER" id="PTHR47894">
    <property type="entry name" value="HTH-TYPE TRANSCRIPTIONAL REGULATOR GADX"/>
    <property type="match status" value="1"/>
</dbReference>
<accession>A0A7R6SWB5</accession>
<evidence type="ECO:0000313" key="6">
    <source>
        <dbReference type="Proteomes" id="UP000595332"/>
    </source>
</evidence>
<name>A0A7R6SWB5_9GAMM</name>
<dbReference type="PROSITE" id="PS01124">
    <property type="entry name" value="HTH_ARAC_FAMILY_2"/>
    <property type="match status" value="1"/>
</dbReference>
<dbReference type="GO" id="GO:0005829">
    <property type="term" value="C:cytosol"/>
    <property type="evidence" value="ECO:0007669"/>
    <property type="project" value="TreeGrafter"/>
</dbReference>
<gene>
    <name evidence="5" type="ORF">NEJAP_2534</name>
</gene>
<dbReference type="Pfam" id="PF12625">
    <property type="entry name" value="Arabinose_bd"/>
    <property type="match status" value="1"/>
</dbReference>
<keyword evidence="2" id="KW-0238">DNA-binding</keyword>
<keyword evidence="3" id="KW-0804">Transcription</keyword>
<dbReference type="PANTHER" id="PTHR47894:SF1">
    <property type="entry name" value="HTH-TYPE TRANSCRIPTIONAL REGULATOR VQSM"/>
    <property type="match status" value="1"/>
</dbReference>
<evidence type="ECO:0000256" key="1">
    <source>
        <dbReference type="ARBA" id="ARBA00023015"/>
    </source>
</evidence>
<proteinExistence type="predicted"/>